<accession>A0A7V0LTV4</accession>
<proteinExistence type="inferred from homology"/>
<feature type="transmembrane region" description="Helical" evidence="4">
    <location>
        <begin position="48"/>
        <end position="66"/>
    </location>
</feature>
<dbReference type="AlphaFoldDB" id="A0A7V0LTV4"/>
<keyword evidence="2" id="KW-0680">Restriction system</keyword>
<dbReference type="Proteomes" id="UP000886381">
    <property type="component" value="Unassembled WGS sequence"/>
</dbReference>
<keyword evidence="4" id="KW-0472">Membrane</keyword>
<keyword evidence="3" id="KW-0238">DNA-binding</keyword>
<reference evidence="6" key="1">
    <citation type="journal article" date="2020" name="mSystems">
        <title>Genome- and Community-Level Interaction Insights into Carbon Utilization and Element Cycling Functions of Hydrothermarchaeota in Hydrothermal Sediment.</title>
        <authorList>
            <person name="Zhou Z."/>
            <person name="Liu Y."/>
            <person name="Xu W."/>
            <person name="Pan J."/>
            <person name="Luo Z.H."/>
            <person name="Li M."/>
        </authorList>
    </citation>
    <scope>NUCLEOTIDE SEQUENCE [LARGE SCALE GENOMIC DNA]</scope>
    <source>
        <strain evidence="6">HyVt-28</strain>
    </source>
</reference>
<evidence type="ECO:0000259" key="5">
    <source>
        <dbReference type="Pfam" id="PF01420"/>
    </source>
</evidence>
<keyword evidence="4" id="KW-0812">Transmembrane</keyword>
<dbReference type="InterPro" id="IPR000055">
    <property type="entry name" value="Restrct_endonuc_typeI_TRD"/>
</dbReference>
<dbReference type="GO" id="GO:0003677">
    <property type="term" value="F:DNA binding"/>
    <property type="evidence" value="ECO:0007669"/>
    <property type="project" value="UniProtKB-KW"/>
</dbReference>
<keyword evidence="4" id="KW-1133">Transmembrane helix</keyword>
<feature type="domain" description="Type I restriction modification DNA specificity" evidence="5">
    <location>
        <begin position="21"/>
        <end position="55"/>
    </location>
</feature>
<dbReference type="InterPro" id="IPR044946">
    <property type="entry name" value="Restrct_endonuc_typeI_TRD_sf"/>
</dbReference>
<gene>
    <name evidence="6" type="ORF">ENH14_01335</name>
</gene>
<evidence type="ECO:0000313" key="6">
    <source>
        <dbReference type="EMBL" id="HDL60078.1"/>
    </source>
</evidence>
<name>A0A7V0LTV4_UNCW3</name>
<evidence type="ECO:0000256" key="4">
    <source>
        <dbReference type="SAM" id="Phobius"/>
    </source>
</evidence>
<comment type="similarity">
    <text evidence="1">Belongs to the type-I restriction system S methylase family.</text>
</comment>
<evidence type="ECO:0000256" key="2">
    <source>
        <dbReference type="ARBA" id="ARBA00022747"/>
    </source>
</evidence>
<comment type="caution">
    <text evidence="6">The sequence shown here is derived from an EMBL/GenBank/DDBJ whole genome shotgun (WGS) entry which is preliminary data.</text>
</comment>
<evidence type="ECO:0000256" key="3">
    <source>
        <dbReference type="ARBA" id="ARBA00023125"/>
    </source>
</evidence>
<dbReference type="EMBL" id="DRDR01000059">
    <property type="protein sequence ID" value="HDL60078.1"/>
    <property type="molecule type" value="Genomic_DNA"/>
</dbReference>
<organism evidence="6">
    <name type="scientific">candidate division WOR-3 bacterium</name>
    <dbReference type="NCBI Taxonomy" id="2052148"/>
    <lineage>
        <taxon>Bacteria</taxon>
        <taxon>Bacteria division WOR-3</taxon>
    </lineage>
</organism>
<dbReference type="Gene3D" id="3.90.220.20">
    <property type="entry name" value="DNA methylase specificity domains"/>
    <property type="match status" value="1"/>
</dbReference>
<dbReference type="SUPFAM" id="SSF116734">
    <property type="entry name" value="DNA methylase specificity domain"/>
    <property type="match status" value="1"/>
</dbReference>
<evidence type="ECO:0000256" key="1">
    <source>
        <dbReference type="ARBA" id="ARBA00010923"/>
    </source>
</evidence>
<dbReference type="GO" id="GO:0009307">
    <property type="term" value="P:DNA restriction-modification system"/>
    <property type="evidence" value="ECO:0007669"/>
    <property type="project" value="UniProtKB-KW"/>
</dbReference>
<dbReference type="Pfam" id="PF01420">
    <property type="entry name" value="Methylase_S"/>
    <property type="match status" value="1"/>
</dbReference>
<protein>
    <recommendedName>
        <fullName evidence="5">Type I restriction modification DNA specificity domain-containing protein</fullName>
    </recommendedName>
</protein>
<sequence>MVDKMTKQIPPGYRKTIGIIPEDWEVKKLGNVFRLKSGETKPDDTRKYGNFPVYGGMVFLGFAFMLPI</sequence>